<reference evidence="1" key="2">
    <citation type="submission" date="2025-09" db="UniProtKB">
        <authorList>
            <consortium name="Ensembl"/>
        </authorList>
    </citation>
    <scope>IDENTIFICATION</scope>
</reference>
<organism evidence="1 2">
    <name type="scientific">Varanus komodoensis</name>
    <name type="common">Komodo dragon</name>
    <dbReference type="NCBI Taxonomy" id="61221"/>
    <lineage>
        <taxon>Eukaryota</taxon>
        <taxon>Metazoa</taxon>
        <taxon>Chordata</taxon>
        <taxon>Craniata</taxon>
        <taxon>Vertebrata</taxon>
        <taxon>Euteleostomi</taxon>
        <taxon>Lepidosauria</taxon>
        <taxon>Squamata</taxon>
        <taxon>Bifurcata</taxon>
        <taxon>Unidentata</taxon>
        <taxon>Episquamata</taxon>
        <taxon>Toxicofera</taxon>
        <taxon>Anguimorpha</taxon>
        <taxon>Paleoanguimorpha</taxon>
        <taxon>Varanoidea</taxon>
        <taxon>Varanidae</taxon>
        <taxon>Varanus</taxon>
    </lineage>
</organism>
<dbReference type="AlphaFoldDB" id="A0A8D2LKF9"/>
<proteinExistence type="predicted"/>
<evidence type="ECO:0000313" key="1">
    <source>
        <dbReference type="Ensembl" id="ENSVKKP00000023387.1"/>
    </source>
</evidence>
<dbReference type="Ensembl" id="ENSVKKT00000023969.1">
    <property type="protein sequence ID" value="ENSVKKP00000023387.1"/>
    <property type="gene ID" value="ENSVKKG00000015495.1"/>
</dbReference>
<evidence type="ECO:0000313" key="2">
    <source>
        <dbReference type="Proteomes" id="UP000694545"/>
    </source>
</evidence>
<dbReference type="Proteomes" id="UP000694545">
    <property type="component" value="Unplaced"/>
</dbReference>
<sequence length="109" mass="12097">MWLYLAALRGLYFLHQWCQERQTVDLARQLDLLGLRVLAACLTQEGTERPEKVTLQGLKATILDVTSKKTTGPYGSMLGLGPCSNGLGSWISEGMSPPIYTYPDLKTIH</sequence>
<protein>
    <submittedName>
        <fullName evidence="1">Uncharacterized protein</fullName>
    </submittedName>
</protein>
<reference evidence="1" key="1">
    <citation type="submission" date="2025-08" db="UniProtKB">
        <authorList>
            <consortium name="Ensembl"/>
        </authorList>
    </citation>
    <scope>IDENTIFICATION</scope>
</reference>
<keyword evidence="2" id="KW-1185">Reference proteome</keyword>
<name>A0A8D2LKF9_VARKO</name>
<accession>A0A8D2LKF9</accession>